<gene>
    <name evidence="1" type="ORF">CEXT_741721</name>
</gene>
<comment type="caution">
    <text evidence="1">The sequence shown here is derived from an EMBL/GenBank/DDBJ whole genome shotgun (WGS) entry which is preliminary data.</text>
</comment>
<dbReference type="AlphaFoldDB" id="A0AAV4W9A4"/>
<accession>A0AAV4W9A4</accession>
<dbReference type="Proteomes" id="UP001054945">
    <property type="component" value="Unassembled WGS sequence"/>
</dbReference>
<reference evidence="1 2" key="1">
    <citation type="submission" date="2021-06" db="EMBL/GenBank/DDBJ databases">
        <title>Caerostris extrusa draft genome.</title>
        <authorList>
            <person name="Kono N."/>
            <person name="Arakawa K."/>
        </authorList>
    </citation>
    <scope>NUCLEOTIDE SEQUENCE [LARGE SCALE GENOMIC DNA]</scope>
</reference>
<dbReference type="EMBL" id="BPLR01015752">
    <property type="protein sequence ID" value="GIY78379.1"/>
    <property type="molecule type" value="Genomic_DNA"/>
</dbReference>
<protein>
    <submittedName>
        <fullName evidence="1">Uncharacterized protein</fullName>
    </submittedName>
</protein>
<evidence type="ECO:0000313" key="2">
    <source>
        <dbReference type="Proteomes" id="UP001054945"/>
    </source>
</evidence>
<feature type="non-terminal residue" evidence="1">
    <location>
        <position position="25"/>
    </location>
</feature>
<keyword evidence="2" id="KW-1185">Reference proteome</keyword>
<organism evidence="1 2">
    <name type="scientific">Caerostris extrusa</name>
    <name type="common">Bark spider</name>
    <name type="synonym">Caerostris bankana</name>
    <dbReference type="NCBI Taxonomy" id="172846"/>
    <lineage>
        <taxon>Eukaryota</taxon>
        <taxon>Metazoa</taxon>
        <taxon>Ecdysozoa</taxon>
        <taxon>Arthropoda</taxon>
        <taxon>Chelicerata</taxon>
        <taxon>Arachnida</taxon>
        <taxon>Araneae</taxon>
        <taxon>Araneomorphae</taxon>
        <taxon>Entelegynae</taxon>
        <taxon>Araneoidea</taxon>
        <taxon>Araneidae</taxon>
        <taxon>Caerostris</taxon>
    </lineage>
</organism>
<proteinExistence type="predicted"/>
<sequence length="25" mass="2956">MKLKQHLQRRKQELASATFIQVSIT</sequence>
<name>A0AAV4W9A4_CAEEX</name>
<evidence type="ECO:0000313" key="1">
    <source>
        <dbReference type="EMBL" id="GIY78379.1"/>
    </source>
</evidence>